<reference evidence="2 3" key="1">
    <citation type="submission" date="2019-09" db="EMBL/GenBank/DDBJ databases">
        <authorList>
            <person name="Depoorter E."/>
        </authorList>
    </citation>
    <scope>NUCLEOTIDE SEQUENCE [LARGE SCALE GENOMIC DNA]</scope>
    <source>
        <strain evidence="2">LMG 24064</strain>
    </source>
</reference>
<gene>
    <name evidence="2" type="ORF">BLA24064_02773</name>
</gene>
<dbReference type="Pfam" id="PF04286">
    <property type="entry name" value="DUF445"/>
    <property type="match status" value="1"/>
</dbReference>
<sequence length="476" mass="53392">MAAFAHRFLVRQVARGRTPAADDMPWHAGLSSVGDRCILAALPFHRSPMTPDKALELKRSKRRALWLLLAAVAVFVTTILLPRGPWVDGFKAVAEAAMVGALADWFAVVALFRRVPIPFVSRHTEIIPKNKDKIADNLAVFVREKFLGPDALAAQIRQHDPAQKLGAWLGEPANTDALGGYVTKLMSFALDMTDDARIQSFVHDAFRAVIDRIDLSQSAGAVLDTLTKDGRHQALLDDAIEQVVDVLDKEENREVIAGFIVEWLKTQYPKVEKIMPTQWFGENGARMLASAVSRVLKGVAADPEHELRQRFDRTVVRLTERLKHDPVFIAKGDEIKRYIRDGDAFNDYVRDLWDQLRAWLKADLARPDSALHRQAATLGGWLGARLAESPALRASLNEHIERAVHEMAPDFADFLMRHIRDTVRNWDAREMSRQIELNIGKDLQYIRINGTLVGGLIGLGLYVVSLVPRWAGAWLH</sequence>
<evidence type="ECO:0008006" key="4">
    <source>
        <dbReference type="Google" id="ProtNLM"/>
    </source>
</evidence>
<keyword evidence="1" id="KW-1133">Transmembrane helix</keyword>
<keyword evidence="1" id="KW-0472">Membrane</keyword>
<dbReference type="GO" id="GO:0005886">
    <property type="term" value="C:plasma membrane"/>
    <property type="evidence" value="ECO:0007669"/>
    <property type="project" value="TreeGrafter"/>
</dbReference>
<dbReference type="PANTHER" id="PTHR38442:SF1">
    <property type="entry name" value="INNER MEMBRANE PROTEIN"/>
    <property type="match status" value="1"/>
</dbReference>
<evidence type="ECO:0000313" key="3">
    <source>
        <dbReference type="Proteomes" id="UP000494222"/>
    </source>
</evidence>
<protein>
    <recommendedName>
        <fullName evidence="4">DUF445 domain-containing protein</fullName>
    </recommendedName>
</protein>
<dbReference type="InterPro" id="IPR007383">
    <property type="entry name" value="DUF445"/>
</dbReference>
<dbReference type="AlphaFoldDB" id="A0A6P2KZK1"/>
<feature type="transmembrane region" description="Helical" evidence="1">
    <location>
        <begin position="93"/>
        <end position="112"/>
    </location>
</feature>
<organism evidence="2 3">
    <name type="scientific">Burkholderia latens</name>
    <dbReference type="NCBI Taxonomy" id="488446"/>
    <lineage>
        <taxon>Bacteria</taxon>
        <taxon>Pseudomonadati</taxon>
        <taxon>Pseudomonadota</taxon>
        <taxon>Betaproteobacteria</taxon>
        <taxon>Burkholderiales</taxon>
        <taxon>Burkholderiaceae</taxon>
        <taxon>Burkholderia</taxon>
        <taxon>Burkholderia cepacia complex</taxon>
    </lineage>
</organism>
<keyword evidence="1" id="KW-0812">Transmembrane</keyword>
<feature type="transmembrane region" description="Helical" evidence="1">
    <location>
        <begin position="451"/>
        <end position="471"/>
    </location>
</feature>
<feature type="transmembrane region" description="Helical" evidence="1">
    <location>
        <begin position="64"/>
        <end position="81"/>
    </location>
</feature>
<dbReference type="Proteomes" id="UP000494222">
    <property type="component" value="Unassembled WGS sequence"/>
</dbReference>
<proteinExistence type="predicted"/>
<name>A0A6P2KZK1_9BURK</name>
<dbReference type="PANTHER" id="PTHR38442">
    <property type="entry name" value="INNER MEMBRANE PROTEIN-RELATED"/>
    <property type="match status" value="1"/>
</dbReference>
<accession>A0A6P2KZK1</accession>
<evidence type="ECO:0000256" key="1">
    <source>
        <dbReference type="SAM" id="Phobius"/>
    </source>
</evidence>
<dbReference type="EMBL" id="CABVPL010000017">
    <property type="protein sequence ID" value="VWB60050.1"/>
    <property type="molecule type" value="Genomic_DNA"/>
</dbReference>
<evidence type="ECO:0000313" key="2">
    <source>
        <dbReference type="EMBL" id="VWB60050.1"/>
    </source>
</evidence>